<organism evidence="2 3">
    <name type="scientific">Cryptolaemus montrouzieri</name>
    <dbReference type="NCBI Taxonomy" id="559131"/>
    <lineage>
        <taxon>Eukaryota</taxon>
        <taxon>Metazoa</taxon>
        <taxon>Ecdysozoa</taxon>
        <taxon>Arthropoda</taxon>
        <taxon>Hexapoda</taxon>
        <taxon>Insecta</taxon>
        <taxon>Pterygota</taxon>
        <taxon>Neoptera</taxon>
        <taxon>Endopterygota</taxon>
        <taxon>Coleoptera</taxon>
        <taxon>Polyphaga</taxon>
        <taxon>Cucujiformia</taxon>
        <taxon>Coccinelloidea</taxon>
        <taxon>Coccinellidae</taxon>
        <taxon>Scymninae</taxon>
        <taxon>Scymnini</taxon>
        <taxon>Cryptolaemus</taxon>
    </lineage>
</organism>
<evidence type="ECO:0000313" key="3">
    <source>
        <dbReference type="Proteomes" id="UP001516400"/>
    </source>
</evidence>
<sequence>MAFSFTDDSDMYMEQDGPAKRQVADNQPQENRDLFYPSFHPFQTQPSGHSRPFYPQQEGAYSHRPQGAYEQRFDYDTAKYVGYKDRENQAASENVGVLGSGNFGVIKGGTFYHENEAAESSNFEDDYSPYYGNGHGRPSFYYNQNPRPYQHEQFANFRDFADINTPSYSQYIVVYANKNGTTEEPPVVKRRPNNIFESLAQLELTSDDNVVTEVVPKKMSKSKRKLALVPKEKKVRIKKTDILKRKAQNDASEPLLALS</sequence>
<evidence type="ECO:0000256" key="1">
    <source>
        <dbReference type="SAM" id="MobiDB-lite"/>
    </source>
</evidence>
<dbReference type="EMBL" id="JABFTP020000124">
    <property type="protein sequence ID" value="KAL3278832.1"/>
    <property type="molecule type" value="Genomic_DNA"/>
</dbReference>
<protein>
    <submittedName>
        <fullName evidence="2">Uncharacterized protein</fullName>
    </submittedName>
</protein>
<name>A0ABD2NK96_9CUCU</name>
<feature type="region of interest" description="Disordered" evidence="1">
    <location>
        <begin position="1"/>
        <end position="62"/>
    </location>
</feature>
<dbReference type="Proteomes" id="UP001516400">
    <property type="component" value="Unassembled WGS sequence"/>
</dbReference>
<comment type="caution">
    <text evidence="2">The sequence shown here is derived from an EMBL/GenBank/DDBJ whole genome shotgun (WGS) entry which is preliminary data.</text>
</comment>
<evidence type="ECO:0000313" key="2">
    <source>
        <dbReference type="EMBL" id="KAL3278832.1"/>
    </source>
</evidence>
<accession>A0ABD2NK96</accession>
<proteinExistence type="predicted"/>
<dbReference type="AlphaFoldDB" id="A0ABD2NK96"/>
<gene>
    <name evidence="2" type="ORF">HHI36_016352</name>
</gene>
<reference evidence="2 3" key="1">
    <citation type="journal article" date="2021" name="BMC Biol.">
        <title>Horizontally acquired antibacterial genes associated with adaptive radiation of ladybird beetles.</title>
        <authorList>
            <person name="Li H.S."/>
            <person name="Tang X.F."/>
            <person name="Huang Y.H."/>
            <person name="Xu Z.Y."/>
            <person name="Chen M.L."/>
            <person name="Du X.Y."/>
            <person name="Qiu B.Y."/>
            <person name="Chen P.T."/>
            <person name="Zhang W."/>
            <person name="Slipinski A."/>
            <person name="Escalona H.E."/>
            <person name="Waterhouse R.M."/>
            <person name="Zwick A."/>
            <person name="Pang H."/>
        </authorList>
    </citation>
    <scope>NUCLEOTIDE SEQUENCE [LARGE SCALE GENOMIC DNA]</scope>
    <source>
        <strain evidence="2">SYSU2018</strain>
    </source>
</reference>
<keyword evidence="3" id="KW-1185">Reference proteome</keyword>